<dbReference type="PANTHER" id="PTHR31680:SF12">
    <property type="entry name" value="OS11G0587300 PROTEIN"/>
    <property type="match status" value="1"/>
</dbReference>
<name>A0AAD7Q0V7_QUISA</name>
<dbReference type="KEGG" id="qsa:O6P43_010577"/>
<evidence type="ECO:0000259" key="2">
    <source>
        <dbReference type="Pfam" id="PF14309"/>
    </source>
</evidence>
<proteinExistence type="predicted"/>
<dbReference type="InterPro" id="IPR025486">
    <property type="entry name" value="DUF4378"/>
</dbReference>
<dbReference type="PANTHER" id="PTHR31680">
    <property type="entry name" value="LONGIFOLIA PROTEIN"/>
    <property type="match status" value="1"/>
</dbReference>
<protein>
    <submittedName>
        <fullName evidence="3">Protein LONGIFOLIA 1</fullName>
    </submittedName>
</protein>
<keyword evidence="4" id="KW-1185">Reference proteome</keyword>
<dbReference type="GO" id="GO:0051513">
    <property type="term" value="P:regulation of monopolar cell growth"/>
    <property type="evidence" value="ECO:0007669"/>
    <property type="project" value="InterPro"/>
</dbReference>
<dbReference type="Pfam" id="PF14309">
    <property type="entry name" value="DUF4378"/>
    <property type="match status" value="1"/>
</dbReference>
<feature type="compositionally biased region" description="Basic and acidic residues" evidence="1">
    <location>
        <begin position="1"/>
        <end position="17"/>
    </location>
</feature>
<feature type="region of interest" description="Disordered" evidence="1">
    <location>
        <begin position="1"/>
        <end position="26"/>
    </location>
</feature>
<gene>
    <name evidence="3" type="ORF">O6P43_010577</name>
</gene>
<evidence type="ECO:0000256" key="1">
    <source>
        <dbReference type="SAM" id="MobiDB-lite"/>
    </source>
</evidence>
<reference evidence="3" key="1">
    <citation type="journal article" date="2023" name="Science">
        <title>Elucidation of the pathway for biosynthesis of saponin adjuvants from the soapbark tree.</title>
        <authorList>
            <person name="Reed J."/>
            <person name="Orme A."/>
            <person name="El-Demerdash A."/>
            <person name="Owen C."/>
            <person name="Martin L.B.B."/>
            <person name="Misra R.C."/>
            <person name="Kikuchi S."/>
            <person name="Rejzek M."/>
            <person name="Martin A.C."/>
            <person name="Harkess A."/>
            <person name="Leebens-Mack J."/>
            <person name="Louveau T."/>
            <person name="Stephenson M.J."/>
            <person name="Osbourn A."/>
        </authorList>
    </citation>
    <scope>NUCLEOTIDE SEQUENCE</scope>
    <source>
        <strain evidence="3">S10</strain>
    </source>
</reference>
<sequence length="340" mass="38719">MSIDTPRKVNDSVEHRRISPVQSPKVSSRRIVLEQQVANRSPRMRKPTAEIYYKEEKVFAPAEDESSTISESSISTCSQTDIDHRLKAEEYNEGRNLLERCDKLLHSIAEITTTELQPSPVSVLDSSFYKDESSSPSPVLKRSIDYKDQAVQSEDDNWSLAMSSIEAKSEEMSEDCDYIYVSEILRASNFLPQDDSDLFLLLEKQQYLKGKETCKGSRLERRLIFDTINEILNRNRQLPPWKAVSMGGGQTSLIWSEFQRIRERDESEDLLEVICGVLRKDLAEDAIHGWGNCPIEMGDTVLDIERLIFKDLIGEAIGDLAAFGGQFNNKVSALRRKLVF</sequence>
<evidence type="ECO:0000313" key="3">
    <source>
        <dbReference type="EMBL" id="KAJ7972731.1"/>
    </source>
</evidence>
<accession>A0AAD7Q0V7</accession>
<comment type="caution">
    <text evidence="3">The sequence shown here is derived from an EMBL/GenBank/DDBJ whole genome shotgun (WGS) entry which is preliminary data.</text>
</comment>
<dbReference type="Proteomes" id="UP001163823">
    <property type="component" value="Chromosome 4"/>
</dbReference>
<evidence type="ECO:0000313" key="4">
    <source>
        <dbReference type="Proteomes" id="UP001163823"/>
    </source>
</evidence>
<dbReference type="InterPro" id="IPR033334">
    <property type="entry name" value="LNG1/2"/>
</dbReference>
<feature type="domain" description="DUF4378" evidence="2">
    <location>
        <begin position="178"/>
        <end position="315"/>
    </location>
</feature>
<dbReference type="AlphaFoldDB" id="A0AAD7Q0V7"/>
<organism evidence="3 4">
    <name type="scientific">Quillaja saponaria</name>
    <name type="common">Soap bark tree</name>
    <dbReference type="NCBI Taxonomy" id="32244"/>
    <lineage>
        <taxon>Eukaryota</taxon>
        <taxon>Viridiplantae</taxon>
        <taxon>Streptophyta</taxon>
        <taxon>Embryophyta</taxon>
        <taxon>Tracheophyta</taxon>
        <taxon>Spermatophyta</taxon>
        <taxon>Magnoliopsida</taxon>
        <taxon>eudicotyledons</taxon>
        <taxon>Gunneridae</taxon>
        <taxon>Pentapetalae</taxon>
        <taxon>rosids</taxon>
        <taxon>fabids</taxon>
        <taxon>Fabales</taxon>
        <taxon>Quillajaceae</taxon>
        <taxon>Quillaja</taxon>
    </lineage>
</organism>
<dbReference type="EMBL" id="JARAOO010000004">
    <property type="protein sequence ID" value="KAJ7972731.1"/>
    <property type="molecule type" value="Genomic_DNA"/>
</dbReference>